<keyword evidence="1" id="KW-1133">Transmembrane helix</keyword>
<proteinExistence type="predicted"/>
<dbReference type="KEGG" id="nsg:H3L94_04595"/>
<dbReference type="Proteomes" id="UP000514752">
    <property type="component" value="Chromosome"/>
</dbReference>
<sequence length="204" mass="24048">MTANLLQPLWFWLTVAAAKLGQMWMRASFPEKKWAGAAGAFIGFMLLMGGWWVYWGVEYLQVRAYAKEMCQQAGVKVYITPEEWKEIVGGEEIWREIQPIDQSPTLDMQGKTLTFNHINYEISHQVNNRVFTYTRYKNHSYLLMTDKIYYDRLSQKVLFQYIEANIGTSSTDLIAGLKFWIDAIPSCKNRELWIQYKMLYFFKS</sequence>
<keyword evidence="1" id="KW-0812">Transmembrane</keyword>
<reference evidence="2 3" key="1">
    <citation type="submission" date="2020-07" db="EMBL/GenBank/DDBJ databases">
        <title>Genomic diversity of species in the Neisseriaceae family.</title>
        <authorList>
            <person name="Vincent A.T."/>
            <person name="Bernet E."/>
            <person name="Veyrier F.J."/>
        </authorList>
    </citation>
    <scope>NUCLEOTIDE SEQUENCE [LARGE SCALE GENOMIC DNA]</scope>
    <source>
        <strain evidence="2 3">DSM 22244</strain>
    </source>
</reference>
<evidence type="ECO:0000256" key="1">
    <source>
        <dbReference type="SAM" id="Phobius"/>
    </source>
</evidence>
<gene>
    <name evidence="2" type="ORF">H3L94_04595</name>
</gene>
<dbReference type="AlphaFoldDB" id="A0A7D7SIE6"/>
<evidence type="ECO:0000313" key="2">
    <source>
        <dbReference type="EMBL" id="QMT41309.1"/>
    </source>
</evidence>
<name>A0A7D7SIE6_9NEIS</name>
<dbReference type="RefSeq" id="WP_182122851.1">
    <property type="nucleotide sequence ID" value="NZ_CP059567.1"/>
</dbReference>
<feature type="transmembrane region" description="Helical" evidence="1">
    <location>
        <begin position="34"/>
        <end position="57"/>
    </location>
</feature>
<organism evidence="2 3">
    <name type="scientific">Neisseria shayeganii</name>
    <dbReference type="NCBI Taxonomy" id="607712"/>
    <lineage>
        <taxon>Bacteria</taxon>
        <taxon>Pseudomonadati</taxon>
        <taxon>Pseudomonadota</taxon>
        <taxon>Betaproteobacteria</taxon>
        <taxon>Neisseriales</taxon>
        <taxon>Neisseriaceae</taxon>
        <taxon>Neisseria</taxon>
    </lineage>
</organism>
<evidence type="ECO:0000313" key="3">
    <source>
        <dbReference type="Proteomes" id="UP000514752"/>
    </source>
</evidence>
<dbReference type="EMBL" id="CP059567">
    <property type="protein sequence ID" value="QMT41309.1"/>
    <property type="molecule type" value="Genomic_DNA"/>
</dbReference>
<accession>A0A7D7SIE6</accession>
<protein>
    <submittedName>
        <fullName evidence="2">Uncharacterized protein</fullName>
    </submittedName>
</protein>
<keyword evidence="1" id="KW-0472">Membrane</keyword>